<organism evidence="9 11">
    <name type="scientific">Forsythia ovata</name>
    <dbReference type="NCBI Taxonomy" id="205694"/>
    <lineage>
        <taxon>Eukaryota</taxon>
        <taxon>Viridiplantae</taxon>
        <taxon>Streptophyta</taxon>
        <taxon>Embryophyta</taxon>
        <taxon>Tracheophyta</taxon>
        <taxon>Spermatophyta</taxon>
        <taxon>Magnoliopsida</taxon>
        <taxon>eudicotyledons</taxon>
        <taxon>Gunneridae</taxon>
        <taxon>Pentapetalae</taxon>
        <taxon>asterids</taxon>
        <taxon>lamiids</taxon>
        <taxon>Lamiales</taxon>
        <taxon>Oleaceae</taxon>
        <taxon>Forsythieae</taxon>
        <taxon>Forsythia</taxon>
    </lineage>
</organism>
<feature type="domain" description="RING-type" evidence="8">
    <location>
        <begin position="141"/>
        <end position="182"/>
    </location>
</feature>
<comment type="catalytic activity">
    <reaction evidence="1 6">
        <text>S-ubiquitinyl-[E2 ubiquitin-conjugating enzyme]-L-cysteine + [acceptor protein]-L-lysine = [E2 ubiquitin-conjugating enzyme]-L-cysteine + N(6)-ubiquitinyl-[acceptor protein]-L-lysine.</text>
        <dbReference type="EC" id="2.3.2.27"/>
    </reaction>
</comment>
<dbReference type="AlphaFoldDB" id="A0ABD1TN35"/>
<comment type="caution">
    <text evidence="9">The sequence shown here is derived from an EMBL/GenBank/DDBJ whole genome shotgun (WGS) entry which is preliminary data.</text>
</comment>
<evidence type="ECO:0000313" key="9">
    <source>
        <dbReference type="EMBL" id="KAL2514152.1"/>
    </source>
</evidence>
<evidence type="ECO:0000259" key="8">
    <source>
        <dbReference type="PROSITE" id="PS50089"/>
    </source>
</evidence>
<evidence type="ECO:0000256" key="7">
    <source>
        <dbReference type="SAM" id="MobiDB-lite"/>
    </source>
</evidence>
<dbReference type="GO" id="GO:0005789">
    <property type="term" value="C:endoplasmic reticulum membrane"/>
    <property type="evidence" value="ECO:0007669"/>
    <property type="project" value="UniProtKB-SubCell"/>
</dbReference>
<comment type="subcellular location">
    <subcellularLocation>
        <location evidence="6">Endoplasmic reticulum membrane</location>
        <topology evidence="6">Single-pass type IV membrane protein</topology>
    </subcellularLocation>
</comment>
<dbReference type="PROSITE" id="PS50089">
    <property type="entry name" value="ZF_RING_2"/>
    <property type="match status" value="1"/>
</dbReference>
<evidence type="ECO:0000256" key="6">
    <source>
        <dbReference type="RuleBase" id="RU369090"/>
    </source>
</evidence>
<dbReference type="EMBL" id="JBFOLJ010000008">
    <property type="protein sequence ID" value="KAL2514152.1"/>
    <property type="molecule type" value="Genomic_DNA"/>
</dbReference>
<keyword evidence="6" id="KW-0479">Metal-binding</keyword>
<dbReference type="GO" id="GO:0061630">
    <property type="term" value="F:ubiquitin protein ligase activity"/>
    <property type="evidence" value="ECO:0007669"/>
    <property type="project" value="UniProtKB-UniRule"/>
</dbReference>
<gene>
    <name evidence="9" type="ORF">Fot_28123</name>
    <name evidence="10" type="ORF">Fot_28128</name>
</gene>
<accession>A0ABD1TN35</accession>
<keyword evidence="6" id="KW-0862">Zinc</keyword>
<sequence>MGDDILRGNNLTDLDLNEESLDPHVDSVVRIGSSLNELETDRVRIEERIRQLAFVATRARRQKSHQVTNSMEIRNFLGETLVIRDGEKGIGGNDRVNVEERTSENRIDFERDSSHLVGKALKMLDYEVKNVDKEGGSFYDCNKCLDLAKDPVLTCCGHVFCWVCFYLVSYADSTTKECPVCKGEVSDSTLIPIYGNGSGEHVSELECGFMIPPRPKARRVESVRQQGVGLNLSYASVAQALRQIRISTGAMGNQTGQEGGNGIFSLNTEFQGVQNAEVARSRLIQAEPRVLSERAASLYSLSSSLINAARSVEDRETVVNNRFQGSDARTSFVGVGNSLTSNFTAVRSYNQPSDSRFEINSSLPISSSSQASVSGAVARFLTMRTVMGMNLPVDPSPSSWRGTIRPRTSDVDNGDSREYRRRRLN</sequence>
<dbReference type="SUPFAM" id="SSF57850">
    <property type="entry name" value="RING/U-box"/>
    <property type="match status" value="1"/>
</dbReference>
<keyword evidence="4 6" id="KW-0833">Ubl conjugation pathway</keyword>
<evidence type="ECO:0000313" key="11">
    <source>
        <dbReference type="Proteomes" id="UP001604277"/>
    </source>
</evidence>
<keyword evidence="6" id="KW-0256">Endoplasmic reticulum</keyword>
<dbReference type="Pfam" id="PF14634">
    <property type="entry name" value="zf-RING_5"/>
    <property type="match status" value="1"/>
</dbReference>
<comment type="domain">
    <text evidence="6">The RING-type zinc finger domain is responsible for E3 ligase activity.</text>
</comment>
<evidence type="ECO:0000256" key="5">
    <source>
        <dbReference type="PROSITE-ProRule" id="PRU00175"/>
    </source>
</evidence>
<dbReference type="GO" id="GO:0008270">
    <property type="term" value="F:zinc ion binding"/>
    <property type="evidence" value="ECO:0007669"/>
    <property type="project" value="UniProtKB-KW"/>
</dbReference>
<dbReference type="GO" id="GO:0006511">
    <property type="term" value="P:ubiquitin-dependent protein catabolic process"/>
    <property type="evidence" value="ECO:0007669"/>
    <property type="project" value="UniProtKB-UniRule"/>
</dbReference>
<evidence type="ECO:0000313" key="10">
    <source>
        <dbReference type="EMBL" id="KAL2514157.1"/>
    </source>
</evidence>
<evidence type="ECO:0000256" key="4">
    <source>
        <dbReference type="ARBA" id="ARBA00022786"/>
    </source>
</evidence>
<evidence type="ECO:0000256" key="1">
    <source>
        <dbReference type="ARBA" id="ARBA00000900"/>
    </source>
</evidence>
<evidence type="ECO:0000256" key="3">
    <source>
        <dbReference type="ARBA" id="ARBA00022679"/>
    </source>
</evidence>
<keyword evidence="11" id="KW-1185">Reference proteome</keyword>
<dbReference type="Gene3D" id="3.30.40.10">
    <property type="entry name" value="Zinc/RING finger domain, C3HC4 (zinc finger)"/>
    <property type="match status" value="1"/>
</dbReference>
<dbReference type="InterPro" id="IPR001841">
    <property type="entry name" value="Znf_RING"/>
</dbReference>
<dbReference type="InterPro" id="IPR013083">
    <property type="entry name" value="Znf_RING/FYVE/PHD"/>
</dbReference>
<dbReference type="EMBL" id="JBFOLJ010000008">
    <property type="protein sequence ID" value="KAL2514157.1"/>
    <property type="molecule type" value="Genomic_DNA"/>
</dbReference>
<name>A0ABD1TN35_9LAMI</name>
<comment type="function">
    <text evidence="6">E3 ubiquitin-protein ligase.</text>
</comment>
<comment type="pathway">
    <text evidence="2 6">Protein modification; protein ubiquitination.</text>
</comment>
<dbReference type="Proteomes" id="UP001604277">
    <property type="component" value="Unassembled WGS sequence"/>
</dbReference>
<protein>
    <recommendedName>
        <fullName evidence="6">E3 ubiquitin-protein ligase RMA</fullName>
        <ecNumber evidence="6">2.3.2.27</ecNumber>
    </recommendedName>
    <alternativeName>
        <fullName evidence="6">Protein RING membrane-anchor</fullName>
    </alternativeName>
    <alternativeName>
        <fullName evidence="6">RING-type E3 ubiquitin transferase RMA</fullName>
    </alternativeName>
</protein>
<feature type="compositionally biased region" description="Basic and acidic residues" evidence="7">
    <location>
        <begin position="407"/>
        <end position="418"/>
    </location>
</feature>
<dbReference type="EC" id="2.3.2.27" evidence="6"/>
<keyword evidence="3 6" id="KW-0808">Transferase</keyword>
<proteinExistence type="predicted"/>
<keyword evidence="5 6" id="KW-0863">Zinc-finger</keyword>
<dbReference type="SMART" id="SM00184">
    <property type="entry name" value="RING"/>
    <property type="match status" value="1"/>
</dbReference>
<dbReference type="PANTHER" id="PTHR12313">
    <property type="entry name" value="E3 UBIQUITIN-PROTEIN LIGASE RNF5-RELATED"/>
    <property type="match status" value="1"/>
</dbReference>
<evidence type="ECO:0000256" key="2">
    <source>
        <dbReference type="ARBA" id="ARBA00004906"/>
    </source>
</evidence>
<reference evidence="9" key="2">
    <citation type="submission" date="2024-07" db="EMBL/GenBank/DDBJ databases">
        <title>Two chromosome-level genome assemblies of Korean endemic species Abeliophyllum distichum and Forsythia ovata (Oleaceae).</title>
        <authorList>
            <person name="Mun J.H."/>
        </authorList>
    </citation>
    <scope>NUCLEOTIDE SEQUENCE</scope>
    <source>
        <strain evidence="9">KNKB202402200001</strain>
        <tissue evidence="9">Leaf</tissue>
    </source>
</reference>
<feature type="region of interest" description="Disordered" evidence="7">
    <location>
        <begin position="392"/>
        <end position="425"/>
    </location>
</feature>
<reference evidence="11" key="1">
    <citation type="submission" date="2024-07" db="EMBL/GenBank/DDBJ databases">
        <title>Two chromosome-level genome assemblies of Korean endemic species Abeliophyllum distichum and Forsythia ovata (Oleaceae).</title>
        <authorList>
            <person name="Jang H."/>
        </authorList>
    </citation>
    <scope>NUCLEOTIDE SEQUENCE [LARGE SCALE GENOMIC DNA]</scope>
</reference>
<dbReference type="InterPro" id="IPR045103">
    <property type="entry name" value="RNF5/RNF185-like"/>
</dbReference>